<evidence type="ECO:0000256" key="8">
    <source>
        <dbReference type="ARBA" id="ARBA00023316"/>
    </source>
</evidence>
<dbReference type="GO" id="GO:0071555">
    <property type="term" value="P:cell wall organization"/>
    <property type="evidence" value="ECO:0007669"/>
    <property type="project" value="UniProtKB-KW"/>
</dbReference>
<evidence type="ECO:0000256" key="13">
    <source>
        <dbReference type="SAM" id="MobiDB-lite"/>
    </source>
</evidence>
<feature type="active site" evidence="10">
    <location>
        <position position="360"/>
    </location>
</feature>
<dbReference type="Pfam" id="PF03552">
    <property type="entry name" value="Cellulose_synt"/>
    <property type="match status" value="2"/>
</dbReference>
<dbReference type="GO" id="GO:0000139">
    <property type="term" value="C:Golgi membrane"/>
    <property type="evidence" value="ECO:0007669"/>
    <property type="project" value="UniProtKB-SubCell"/>
</dbReference>
<protein>
    <submittedName>
        <fullName evidence="15">Cellulose synthase-like protein E1</fullName>
    </submittedName>
</protein>
<keyword evidence="16" id="KW-1185">Reference proteome</keyword>
<keyword evidence="4 14" id="KW-0812">Transmembrane</keyword>
<accession>A0ABD1QAE3</accession>
<evidence type="ECO:0000256" key="14">
    <source>
        <dbReference type="SAM" id="Phobius"/>
    </source>
</evidence>
<evidence type="ECO:0000256" key="7">
    <source>
        <dbReference type="ARBA" id="ARBA00023136"/>
    </source>
</evidence>
<dbReference type="Gene3D" id="3.90.550.10">
    <property type="entry name" value="Spore Coat Polysaccharide Biosynthesis Protein SpsA, Chain A"/>
    <property type="match status" value="2"/>
</dbReference>
<keyword evidence="5 14" id="KW-1133">Transmembrane helix</keyword>
<dbReference type="InterPro" id="IPR029044">
    <property type="entry name" value="Nucleotide-diphossugar_trans"/>
</dbReference>
<feature type="region of interest" description="Disordered" evidence="13">
    <location>
        <begin position="681"/>
        <end position="710"/>
    </location>
</feature>
<feature type="transmembrane region" description="Helical" evidence="14">
    <location>
        <begin position="555"/>
        <end position="575"/>
    </location>
</feature>
<feature type="transmembrane region" description="Helical" evidence="14">
    <location>
        <begin position="435"/>
        <end position="457"/>
    </location>
</feature>
<comment type="subcellular location">
    <subcellularLocation>
        <location evidence="1">Golgi apparatus membrane</location>
        <topology evidence="1">Multi-pass membrane protein</topology>
    </subcellularLocation>
</comment>
<organism evidence="15 16">
    <name type="scientific">Forsythia ovata</name>
    <dbReference type="NCBI Taxonomy" id="205694"/>
    <lineage>
        <taxon>Eukaryota</taxon>
        <taxon>Viridiplantae</taxon>
        <taxon>Streptophyta</taxon>
        <taxon>Embryophyta</taxon>
        <taxon>Tracheophyta</taxon>
        <taxon>Spermatophyta</taxon>
        <taxon>Magnoliopsida</taxon>
        <taxon>eudicotyledons</taxon>
        <taxon>Gunneridae</taxon>
        <taxon>Pentapetalae</taxon>
        <taxon>asterids</taxon>
        <taxon>lamiids</taxon>
        <taxon>Lamiales</taxon>
        <taxon>Oleaceae</taxon>
        <taxon>Forsythieae</taxon>
        <taxon>Forsythia</taxon>
    </lineage>
</organism>
<dbReference type="PANTHER" id="PTHR13301">
    <property type="entry name" value="X-BOX TRANSCRIPTION FACTOR-RELATED"/>
    <property type="match status" value="1"/>
</dbReference>
<name>A0ABD1QAE3_9LAMI</name>
<keyword evidence="3" id="KW-0808">Transferase</keyword>
<evidence type="ECO:0000256" key="11">
    <source>
        <dbReference type="PIRSR" id="PIRSR605150-2"/>
    </source>
</evidence>
<evidence type="ECO:0000256" key="4">
    <source>
        <dbReference type="ARBA" id="ARBA00022692"/>
    </source>
</evidence>
<feature type="binding site" evidence="12">
    <location>
        <position position="196"/>
    </location>
    <ligand>
        <name>Mn(2+)</name>
        <dbReference type="ChEBI" id="CHEBI:29035"/>
    </ligand>
</feature>
<evidence type="ECO:0000256" key="12">
    <source>
        <dbReference type="PIRSR" id="PIRSR605150-3"/>
    </source>
</evidence>
<keyword evidence="7 14" id="KW-0472">Membrane</keyword>
<feature type="binding site" evidence="12">
    <location>
        <position position="220"/>
    </location>
    <ligand>
        <name>Mn(2+)</name>
        <dbReference type="ChEBI" id="CHEBI:29035"/>
    </ligand>
</feature>
<evidence type="ECO:0000256" key="1">
    <source>
        <dbReference type="ARBA" id="ARBA00004653"/>
    </source>
</evidence>
<gene>
    <name evidence="15" type="ORF">Fot_48852</name>
</gene>
<feature type="active site" evidence="10">
    <location>
        <position position="55"/>
    </location>
</feature>
<evidence type="ECO:0000256" key="3">
    <source>
        <dbReference type="ARBA" id="ARBA00022679"/>
    </source>
</evidence>
<dbReference type="SUPFAM" id="SSF53448">
    <property type="entry name" value="Nucleotide-diphospho-sugar transferases"/>
    <property type="match status" value="1"/>
</dbReference>
<evidence type="ECO:0000256" key="9">
    <source>
        <dbReference type="ARBA" id="ARBA00037405"/>
    </source>
</evidence>
<evidence type="ECO:0000256" key="10">
    <source>
        <dbReference type="PIRSR" id="PIRSR605150-1"/>
    </source>
</evidence>
<feature type="transmembrane region" description="Helical" evidence="14">
    <location>
        <begin position="595"/>
        <end position="618"/>
    </location>
</feature>
<evidence type="ECO:0000313" key="16">
    <source>
        <dbReference type="Proteomes" id="UP001604277"/>
    </source>
</evidence>
<dbReference type="GO" id="GO:0016757">
    <property type="term" value="F:glycosyltransferase activity"/>
    <property type="evidence" value="ECO:0007669"/>
    <property type="project" value="UniProtKB-KW"/>
</dbReference>
<feature type="binding site" evidence="11">
    <location>
        <position position="55"/>
    </location>
    <ligand>
        <name>UDP-alpha-D-glucose</name>
        <dbReference type="ChEBI" id="CHEBI:58885"/>
    </ligand>
</feature>
<keyword evidence="2" id="KW-0328">Glycosyltransferase</keyword>
<keyword evidence="6" id="KW-0333">Golgi apparatus</keyword>
<keyword evidence="8" id="KW-0961">Cell wall biogenesis/degradation</keyword>
<comment type="caution">
    <text evidence="15">The sequence shown here is derived from an EMBL/GenBank/DDBJ whole genome shotgun (WGS) entry which is preliminary data.</text>
</comment>
<evidence type="ECO:0000313" key="15">
    <source>
        <dbReference type="EMBL" id="KAL2473116.1"/>
    </source>
</evidence>
<dbReference type="EMBL" id="JBFOLJ010000015">
    <property type="protein sequence ID" value="KAL2473116.1"/>
    <property type="molecule type" value="Genomic_DNA"/>
</dbReference>
<comment type="function">
    <text evidence="9">Thought to be a Golgi-localized beta-glycan synthase that polymerize the backbones of noncellulosic polysaccharides (hemicelluloses) of plant cell wall.</text>
</comment>
<sequence length="710" mass="79892">MFPSCRYEDKLPAIDIFVCTADPILEPPSMAINTVLSVMAYNYPPEKLSVYLSDDGGSELTFYALLEASKFSKYWIPFCKKFAVEPRSPEAYFALNIDLNDSVFAQEWFSTKKLYEDMKTRIVSAVEKGCLSNEIKGQHKGFSEWNSKVTKKDHQSIVQILIEGWNPNAVDIDGNPLPTLVYLSREKKPQCAHNFKAGAMNALIRVSSEISDAPIILNVDCDMYLNDPDAIRDALCFFMDEKKGQQISYVQYPQNYENITKNDIYSNAGLPILKIELAGFDGYDAMQYIGTGCFHRRESLCGSKYFENHIVEWNDTKDKIKGRTIDEVEEASKLVANCSYEKGTQWGKEMGLLYGCAVEDMVTGLTILCRGWKSIYYNPTKKAFWGVAPTTLDQALVQHKRWSEGLFQIFLSKYCPLIYGHGKIKFGAQIGYCLYLLWAPISLPTLYYVVIPALCLLHSVPLFPKVFGLWFLPFAYVFVAKSAYSLIEDLSSGNTLKGWWNFQRMWVIRRTTSYFFAFVDTIIMQLGFSETGFVVTDKVVSDDVLKRYEQEIMEFGNSSIMFTIISTLAMLNLFSLSWGIKKLVFGTTFGALENLIPQIIICGLIAMVNLPVYEALFFRRDKGCMPSSVLFNPLDLPPPPEIAPRRPRRSLAGVDQPAAPSPALQFSSRSVAASRRSAISGAACSPSSSDGANINQQLTNPTTKSINPIR</sequence>
<feature type="region of interest" description="Disordered" evidence="13">
    <location>
        <begin position="640"/>
        <end position="669"/>
    </location>
</feature>
<feature type="compositionally biased region" description="Polar residues" evidence="13">
    <location>
        <begin position="686"/>
        <end position="710"/>
    </location>
</feature>
<dbReference type="FunFam" id="3.90.550.10:FF:000138">
    <property type="entry name" value="Cellulose synthase isolog"/>
    <property type="match status" value="1"/>
</dbReference>
<evidence type="ECO:0000256" key="6">
    <source>
        <dbReference type="ARBA" id="ARBA00023034"/>
    </source>
</evidence>
<dbReference type="InterPro" id="IPR005150">
    <property type="entry name" value="Cellulose_synth"/>
</dbReference>
<dbReference type="Proteomes" id="UP001604277">
    <property type="component" value="Unassembled WGS sequence"/>
</dbReference>
<feature type="transmembrane region" description="Helical" evidence="14">
    <location>
        <begin position="469"/>
        <end position="487"/>
    </location>
</feature>
<proteinExistence type="predicted"/>
<reference evidence="16" key="1">
    <citation type="submission" date="2024-07" db="EMBL/GenBank/DDBJ databases">
        <title>Two chromosome-level genome assemblies of Korean endemic species Abeliophyllum distichum and Forsythia ovata (Oleaceae).</title>
        <authorList>
            <person name="Jang H."/>
        </authorList>
    </citation>
    <scope>NUCLEOTIDE SEQUENCE [LARGE SCALE GENOMIC DNA]</scope>
</reference>
<evidence type="ECO:0000256" key="5">
    <source>
        <dbReference type="ARBA" id="ARBA00022989"/>
    </source>
</evidence>
<evidence type="ECO:0000256" key="2">
    <source>
        <dbReference type="ARBA" id="ARBA00022676"/>
    </source>
</evidence>
<feature type="binding site" evidence="11">
    <location>
        <position position="26"/>
    </location>
    <ligand>
        <name>UDP-alpha-D-glucose</name>
        <dbReference type="ChEBI" id="CHEBI:58885"/>
    </ligand>
</feature>
<dbReference type="AlphaFoldDB" id="A0ABD1QAE3"/>